<reference evidence="2" key="1">
    <citation type="submission" date="2016-11" db="EMBL/GenBank/DDBJ databases">
        <title>Trade-off between light-utilization and light-protection in marine flavobacteria.</title>
        <authorList>
            <person name="Kumagai Y."/>
            <person name="Yoshizawa S."/>
            <person name="Kogure K."/>
        </authorList>
    </citation>
    <scope>NUCLEOTIDE SEQUENCE [LARGE SCALE GENOMIC DNA]</scope>
    <source>
        <strain evidence="2">SG-18</strain>
    </source>
</reference>
<name>A0A2S7T502_9FLAO</name>
<accession>A0A2S7T502</accession>
<evidence type="ECO:0000313" key="1">
    <source>
        <dbReference type="EMBL" id="PQJ14734.1"/>
    </source>
</evidence>
<dbReference type="EMBL" id="MQVX01000001">
    <property type="protein sequence ID" value="PQJ14734.1"/>
    <property type="molecule type" value="Genomic_DNA"/>
</dbReference>
<sequence>MFFIKLDFAPALRLGRNLKGAVAREKPSGLAAFVFVFYKAGKRAFRFKKQKPLCLHNGFSRSG</sequence>
<proteinExistence type="predicted"/>
<keyword evidence="2" id="KW-1185">Reference proteome</keyword>
<comment type="caution">
    <text evidence="1">The sequence shown here is derived from an EMBL/GenBank/DDBJ whole genome shotgun (WGS) entry which is preliminary data.</text>
</comment>
<organism evidence="1 2">
    <name type="scientific">Aureicoccus marinus</name>
    <dbReference type="NCBI Taxonomy" id="754435"/>
    <lineage>
        <taxon>Bacteria</taxon>
        <taxon>Pseudomonadati</taxon>
        <taxon>Bacteroidota</taxon>
        <taxon>Flavobacteriia</taxon>
        <taxon>Flavobacteriales</taxon>
        <taxon>Flavobacteriaceae</taxon>
        <taxon>Aureicoccus</taxon>
    </lineage>
</organism>
<evidence type="ECO:0000313" key="2">
    <source>
        <dbReference type="Proteomes" id="UP000239366"/>
    </source>
</evidence>
<dbReference type="Proteomes" id="UP000239366">
    <property type="component" value="Unassembled WGS sequence"/>
</dbReference>
<dbReference type="AlphaFoldDB" id="A0A2S7T502"/>
<protein>
    <submittedName>
        <fullName evidence="1">Uncharacterized protein</fullName>
    </submittedName>
</protein>
<gene>
    <name evidence="1" type="ORF">BST99_02325</name>
</gene>